<comment type="similarity">
    <text evidence="1">Belongs to the DeSI family.</text>
</comment>
<evidence type="ECO:0000256" key="2">
    <source>
        <dbReference type="ARBA" id="ARBA00022670"/>
    </source>
</evidence>
<dbReference type="STRING" id="1245528.M3JY16"/>
<keyword evidence="2" id="KW-0645">Protease</keyword>
<dbReference type="HOGENOM" id="CLU_060556_0_0_1"/>
<evidence type="ECO:0000256" key="1">
    <source>
        <dbReference type="ARBA" id="ARBA00008140"/>
    </source>
</evidence>
<dbReference type="AlphaFoldDB" id="M3JY16"/>
<dbReference type="PANTHER" id="PTHR12378:SF7">
    <property type="entry name" value="DESUMOYLATING ISOPEPTIDASE 1"/>
    <property type="match status" value="1"/>
</dbReference>
<comment type="caution">
    <text evidence="6">The sequence shown here is derived from an EMBL/GenBank/DDBJ whole genome shotgun (WGS) entry which is preliminary data.</text>
</comment>
<dbReference type="InterPro" id="IPR008580">
    <property type="entry name" value="PPPDE_dom"/>
</dbReference>
<evidence type="ECO:0000259" key="5">
    <source>
        <dbReference type="PROSITE" id="PS51858"/>
    </source>
</evidence>
<dbReference type="PANTHER" id="PTHR12378">
    <property type="entry name" value="DESUMOYLATING ISOPEPTIDASE"/>
    <property type="match status" value="1"/>
</dbReference>
<dbReference type="EMBL" id="AOGT01001344">
    <property type="protein sequence ID" value="EMG47870.1"/>
    <property type="molecule type" value="Genomic_DNA"/>
</dbReference>
<dbReference type="Gene3D" id="3.90.1720.30">
    <property type="entry name" value="PPPDE domains"/>
    <property type="match status" value="1"/>
</dbReference>
<dbReference type="Proteomes" id="UP000011777">
    <property type="component" value="Unassembled WGS sequence"/>
</dbReference>
<feature type="domain" description="PPPDE" evidence="5">
    <location>
        <begin position="6"/>
        <end position="186"/>
    </location>
</feature>
<dbReference type="GO" id="GO:0006508">
    <property type="term" value="P:proteolysis"/>
    <property type="evidence" value="ECO:0007669"/>
    <property type="project" value="UniProtKB-KW"/>
</dbReference>
<evidence type="ECO:0000313" key="7">
    <source>
        <dbReference type="Proteomes" id="UP000011777"/>
    </source>
</evidence>
<organism evidence="6 7">
    <name type="scientific">Candida maltosa (strain Xu316)</name>
    <name type="common">Yeast</name>
    <dbReference type="NCBI Taxonomy" id="1245528"/>
    <lineage>
        <taxon>Eukaryota</taxon>
        <taxon>Fungi</taxon>
        <taxon>Dikarya</taxon>
        <taxon>Ascomycota</taxon>
        <taxon>Saccharomycotina</taxon>
        <taxon>Pichiomycetes</taxon>
        <taxon>Debaryomycetaceae</taxon>
        <taxon>Candida/Lodderomyces clade</taxon>
        <taxon>Candida</taxon>
    </lineage>
</organism>
<name>M3JY16_CANMX</name>
<sequence length="385" mass="44625">MSEEEYDVQVYVYDLSHGLARIYSPMVLGTTIEAIYHTSVVVRNKEYYLDQGIKVNSPPGHTKYGTPIEVLNIGKTSVDDELINDFLNDLRNHDEMKYHAINYNLFTNNCNHFSDVLLEFLCNSLNKFSFDSKELNDVEYRNKFWSSTPNSSLNQQPGPKIANNFQPLGKDDSYNRYRSESFPKEDSFNTSYTSVSPNDTFDAGSSTNKYLKNTMMNAPSYVPSGFNNYNNNNNKYYYKKDDSYETLQEDYNNLKSELLVKNQIIKNLTDQLNIMRKNENQKNAGFALPKNHYQLFQDLSKTLQEKSIELQETNQRLEAVLVANNLGEHYDVEELSHKLVYKLSQLSQENENLLKMVSFGNKTSLLIEIGLLKHEIQQLKKDQKK</sequence>
<dbReference type="GO" id="GO:0070646">
    <property type="term" value="P:protein modification by small protein removal"/>
    <property type="evidence" value="ECO:0007669"/>
    <property type="project" value="TreeGrafter"/>
</dbReference>
<dbReference type="OrthoDB" id="21221at2759"/>
<evidence type="ECO:0000256" key="3">
    <source>
        <dbReference type="ARBA" id="ARBA00022801"/>
    </source>
</evidence>
<feature type="region of interest" description="Disordered" evidence="4">
    <location>
        <begin position="147"/>
        <end position="170"/>
    </location>
</feature>
<proteinExistence type="inferred from homology"/>
<evidence type="ECO:0000256" key="4">
    <source>
        <dbReference type="SAM" id="MobiDB-lite"/>
    </source>
</evidence>
<gene>
    <name evidence="6" type="ORF">G210_1671</name>
</gene>
<keyword evidence="7" id="KW-1185">Reference proteome</keyword>
<evidence type="ECO:0000313" key="6">
    <source>
        <dbReference type="EMBL" id="EMG47870.1"/>
    </source>
</evidence>
<protein>
    <recommendedName>
        <fullName evidence="5">PPPDE domain-containing protein</fullName>
    </recommendedName>
</protein>
<dbReference type="SMART" id="SM01179">
    <property type="entry name" value="DUF862"/>
    <property type="match status" value="1"/>
</dbReference>
<dbReference type="GO" id="GO:0008233">
    <property type="term" value="F:peptidase activity"/>
    <property type="evidence" value="ECO:0007669"/>
    <property type="project" value="UniProtKB-KW"/>
</dbReference>
<dbReference type="eggNOG" id="KOG0324">
    <property type="taxonomic scope" value="Eukaryota"/>
</dbReference>
<dbReference type="PROSITE" id="PS51858">
    <property type="entry name" value="PPPDE"/>
    <property type="match status" value="1"/>
</dbReference>
<reference evidence="6 7" key="1">
    <citation type="submission" date="2013-02" db="EMBL/GenBank/DDBJ databases">
        <title>Genome sequence of Candida maltosa Xu316, a potential industrial strain for xylitol and ethanol production.</title>
        <authorList>
            <person name="Yu J."/>
            <person name="Wang Q."/>
            <person name="Geng X."/>
            <person name="Bao W."/>
            <person name="He P."/>
            <person name="Cai J."/>
        </authorList>
    </citation>
    <scope>NUCLEOTIDE SEQUENCE [LARGE SCALE GENOMIC DNA]</scope>
    <source>
        <strain evidence="7">Xu316</strain>
    </source>
</reference>
<dbReference type="Pfam" id="PF05903">
    <property type="entry name" value="Peptidase_C97"/>
    <property type="match status" value="1"/>
</dbReference>
<accession>M3JY16</accession>
<keyword evidence="3" id="KW-0378">Hydrolase</keyword>
<feature type="compositionally biased region" description="Polar residues" evidence="4">
    <location>
        <begin position="147"/>
        <end position="157"/>
    </location>
</feature>
<dbReference type="InterPro" id="IPR042266">
    <property type="entry name" value="PPPDE_sf"/>
</dbReference>